<accession>A0A8S0R2H3</accession>
<comment type="caution">
    <text evidence="2">The sequence shown here is derived from an EMBL/GenBank/DDBJ whole genome shotgun (WGS) entry which is preliminary data.</text>
</comment>
<evidence type="ECO:0000313" key="2">
    <source>
        <dbReference type="EMBL" id="CAA2973352.1"/>
    </source>
</evidence>
<gene>
    <name evidence="2" type="ORF">OLEA9_A020281</name>
</gene>
<dbReference type="Proteomes" id="UP000594638">
    <property type="component" value="Unassembled WGS sequence"/>
</dbReference>
<dbReference type="OrthoDB" id="1748697at2759"/>
<name>A0A8S0R2H3_OLEEU</name>
<evidence type="ECO:0000313" key="3">
    <source>
        <dbReference type="Proteomes" id="UP000594638"/>
    </source>
</evidence>
<feature type="compositionally biased region" description="Polar residues" evidence="1">
    <location>
        <begin position="26"/>
        <end position="37"/>
    </location>
</feature>
<dbReference type="EMBL" id="CACTIH010002099">
    <property type="protein sequence ID" value="CAA2973352.1"/>
    <property type="molecule type" value="Genomic_DNA"/>
</dbReference>
<reference evidence="2 3" key="1">
    <citation type="submission" date="2019-12" db="EMBL/GenBank/DDBJ databases">
        <authorList>
            <person name="Alioto T."/>
            <person name="Alioto T."/>
            <person name="Gomez Garrido J."/>
        </authorList>
    </citation>
    <scope>NUCLEOTIDE SEQUENCE [LARGE SCALE GENOMIC DNA]</scope>
</reference>
<dbReference type="Gramene" id="OE9A020281T1">
    <property type="protein sequence ID" value="OE9A020281C1"/>
    <property type="gene ID" value="OE9A020281"/>
</dbReference>
<protein>
    <submittedName>
        <fullName evidence="2">Kinesin KCA2</fullName>
    </submittedName>
</protein>
<sequence length="165" mass="18503">MDDMDSAAVTKRLEEELKKRDTLIEVSSPSSKGQAIQSREVGRTDNTNVKGPSRDVATLPFTLDKTEGTVALVKSSPERVKTTPAVKEYLRKLGCFALRLRLLLRLWVEKLESWMRGDHHVSDRTSIRESIDGTLGGKMRLGEFEGKLRQFVGILREDGEKGFGL</sequence>
<proteinExistence type="predicted"/>
<feature type="region of interest" description="Disordered" evidence="1">
    <location>
        <begin position="26"/>
        <end position="53"/>
    </location>
</feature>
<keyword evidence="3" id="KW-1185">Reference proteome</keyword>
<organism evidence="2 3">
    <name type="scientific">Olea europaea subsp. europaea</name>
    <dbReference type="NCBI Taxonomy" id="158383"/>
    <lineage>
        <taxon>Eukaryota</taxon>
        <taxon>Viridiplantae</taxon>
        <taxon>Streptophyta</taxon>
        <taxon>Embryophyta</taxon>
        <taxon>Tracheophyta</taxon>
        <taxon>Spermatophyta</taxon>
        <taxon>Magnoliopsida</taxon>
        <taxon>eudicotyledons</taxon>
        <taxon>Gunneridae</taxon>
        <taxon>Pentapetalae</taxon>
        <taxon>asterids</taxon>
        <taxon>lamiids</taxon>
        <taxon>Lamiales</taxon>
        <taxon>Oleaceae</taxon>
        <taxon>Oleeae</taxon>
        <taxon>Olea</taxon>
    </lineage>
</organism>
<dbReference type="AlphaFoldDB" id="A0A8S0R2H3"/>
<evidence type="ECO:0000256" key="1">
    <source>
        <dbReference type="SAM" id="MobiDB-lite"/>
    </source>
</evidence>